<organism evidence="7 8">
    <name type="scientific">Lasiosphaeria hispida</name>
    <dbReference type="NCBI Taxonomy" id="260671"/>
    <lineage>
        <taxon>Eukaryota</taxon>
        <taxon>Fungi</taxon>
        <taxon>Dikarya</taxon>
        <taxon>Ascomycota</taxon>
        <taxon>Pezizomycotina</taxon>
        <taxon>Sordariomycetes</taxon>
        <taxon>Sordariomycetidae</taxon>
        <taxon>Sordariales</taxon>
        <taxon>Lasiosphaeriaceae</taxon>
        <taxon>Lasiosphaeria</taxon>
    </lineage>
</organism>
<accession>A0AAJ0HHC4</accession>
<evidence type="ECO:0000256" key="2">
    <source>
        <dbReference type="ARBA" id="ARBA00004240"/>
    </source>
</evidence>
<reference evidence="7" key="2">
    <citation type="submission" date="2023-06" db="EMBL/GenBank/DDBJ databases">
        <authorList>
            <consortium name="Lawrence Berkeley National Laboratory"/>
            <person name="Haridas S."/>
            <person name="Hensen N."/>
            <person name="Bonometti L."/>
            <person name="Westerberg I."/>
            <person name="Brannstrom I.O."/>
            <person name="Guillou S."/>
            <person name="Cros-Aarteil S."/>
            <person name="Calhoun S."/>
            <person name="Kuo A."/>
            <person name="Mondo S."/>
            <person name="Pangilinan J."/>
            <person name="Riley R."/>
            <person name="Labutti K."/>
            <person name="Andreopoulos B."/>
            <person name="Lipzen A."/>
            <person name="Chen C."/>
            <person name="Yanf M."/>
            <person name="Daum C."/>
            <person name="Ng V."/>
            <person name="Clum A."/>
            <person name="Steindorff A."/>
            <person name="Ohm R."/>
            <person name="Martin F."/>
            <person name="Silar P."/>
            <person name="Natvig D."/>
            <person name="Lalanne C."/>
            <person name="Gautier V."/>
            <person name="Ament-Velasquez S.L."/>
            <person name="Kruys A."/>
            <person name="Hutchinson M.I."/>
            <person name="Powell A.J."/>
            <person name="Barry K."/>
            <person name="Miller A.N."/>
            <person name="Grigoriev I.V."/>
            <person name="Debuchy R."/>
            <person name="Gladieux P."/>
            <person name="Thoren M.H."/>
            <person name="Johannesson H."/>
        </authorList>
    </citation>
    <scope>NUCLEOTIDE SEQUENCE</scope>
    <source>
        <strain evidence="7">CBS 955.72</strain>
    </source>
</reference>
<evidence type="ECO:0000256" key="4">
    <source>
        <dbReference type="ARBA" id="ARBA00022824"/>
    </source>
</evidence>
<sequence>MSFWKSFSKLEMPQPQEKLYGIQEIYSPPGLIEPEVEFLPKHIKNARVLVWGYNADYTSLNGGFPSKDRVHHHAHTLVANLAADRRLSGTADKPIIFLCHSLGGIIVKRALTYAQTRTAHKVSHDYSIFSCTYGILFFGTPHHGSSPATYANYLQNLGHLTTAGKMSKSDLIKALETESETLQNITDFFVPIMRNFHIYFFWEQLPTPLPGRLGSMYIVKSESAAPTFDDTERAAIAADHREMVRFESPRSQGFRLVMDALLRYCEGAPDVIRHRCVDAARTLGLERNRVAAETLRIAPHFSAGVDMMGLTGLAGLDGFTIVDQSGKFRSIVRAPDDAKAEV</sequence>
<comment type="subcellular location">
    <subcellularLocation>
        <location evidence="2">Endoplasmic reticulum</location>
    </subcellularLocation>
    <subcellularLocation>
        <location evidence="3">Membrane</location>
    </subcellularLocation>
    <subcellularLocation>
        <location evidence="1">Mitochondrion</location>
    </subcellularLocation>
</comment>
<dbReference type="AlphaFoldDB" id="A0AAJ0HHC4"/>
<protein>
    <recommendedName>
        <fullName evidence="9">DUF676 domain-containing protein</fullName>
    </recommendedName>
</protein>
<dbReference type="PANTHER" id="PTHR48182:SF2">
    <property type="entry name" value="PROTEIN SERAC1"/>
    <property type="match status" value="1"/>
</dbReference>
<comment type="caution">
    <text evidence="7">The sequence shown here is derived from an EMBL/GenBank/DDBJ whole genome shotgun (WGS) entry which is preliminary data.</text>
</comment>
<evidence type="ECO:0000313" key="8">
    <source>
        <dbReference type="Proteomes" id="UP001275084"/>
    </source>
</evidence>
<keyword evidence="4" id="KW-0256">Endoplasmic reticulum</keyword>
<keyword evidence="5" id="KW-0496">Mitochondrion</keyword>
<dbReference type="EMBL" id="JAUIQD010000004">
    <property type="protein sequence ID" value="KAK3352444.1"/>
    <property type="molecule type" value="Genomic_DNA"/>
</dbReference>
<keyword evidence="8" id="KW-1185">Reference proteome</keyword>
<evidence type="ECO:0008006" key="9">
    <source>
        <dbReference type="Google" id="ProtNLM"/>
    </source>
</evidence>
<proteinExistence type="predicted"/>
<dbReference type="InterPro" id="IPR029058">
    <property type="entry name" value="AB_hydrolase_fold"/>
</dbReference>
<dbReference type="SUPFAM" id="SSF53474">
    <property type="entry name" value="alpha/beta-Hydrolases"/>
    <property type="match status" value="1"/>
</dbReference>
<evidence type="ECO:0000313" key="7">
    <source>
        <dbReference type="EMBL" id="KAK3352444.1"/>
    </source>
</evidence>
<evidence type="ECO:0000256" key="6">
    <source>
        <dbReference type="ARBA" id="ARBA00023136"/>
    </source>
</evidence>
<evidence type="ECO:0000256" key="1">
    <source>
        <dbReference type="ARBA" id="ARBA00004173"/>
    </source>
</evidence>
<name>A0AAJ0HHC4_9PEZI</name>
<dbReference type="Proteomes" id="UP001275084">
    <property type="component" value="Unassembled WGS sequence"/>
</dbReference>
<dbReference type="PANTHER" id="PTHR48182">
    <property type="entry name" value="PROTEIN SERAC1"/>
    <property type="match status" value="1"/>
</dbReference>
<dbReference type="InterPro" id="IPR052374">
    <property type="entry name" value="SERAC1"/>
</dbReference>
<dbReference type="Gene3D" id="3.40.50.1820">
    <property type="entry name" value="alpha/beta hydrolase"/>
    <property type="match status" value="1"/>
</dbReference>
<gene>
    <name evidence="7" type="ORF">B0T25DRAFT_517710</name>
</gene>
<dbReference type="GO" id="GO:0005783">
    <property type="term" value="C:endoplasmic reticulum"/>
    <property type="evidence" value="ECO:0007669"/>
    <property type="project" value="UniProtKB-SubCell"/>
</dbReference>
<dbReference type="GO" id="GO:0005739">
    <property type="term" value="C:mitochondrion"/>
    <property type="evidence" value="ECO:0007669"/>
    <property type="project" value="UniProtKB-SubCell"/>
</dbReference>
<reference evidence="7" key="1">
    <citation type="journal article" date="2023" name="Mol. Phylogenet. Evol.">
        <title>Genome-scale phylogeny and comparative genomics of the fungal order Sordariales.</title>
        <authorList>
            <person name="Hensen N."/>
            <person name="Bonometti L."/>
            <person name="Westerberg I."/>
            <person name="Brannstrom I.O."/>
            <person name="Guillou S."/>
            <person name="Cros-Aarteil S."/>
            <person name="Calhoun S."/>
            <person name="Haridas S."/>
            <person name="Kuo A."/>
            <person name="Mondo S."/>
            <person name="Pangilinan J."/>
            <person name="Riley R."/>
            <person name="LaButti K."/>
            <person name="Andreopoulos B."/>
            <person name="Lipzen A."/>
            <person name="Chen C."/>
            <person name="Yan M."/>
            <person name="Daum C."/>
            <person name="Ng V."/>
            <person name="Clum A."/>
            <person name="Steindorff A."/>
            <person name="Ohm R.A."/>
            <person name="Martin F."/>
            <person name="Silar P."/>
            <person name="Natvig D.O."/>
            <person name="Lalanne C."/>
            <person name="Gautier V."/>
            <person name="Ament-Velasquez S.L."/>
            <person name="Kruys A."/>
            <person name="Hutchinson M.I."/>
            <person name="Powell A.J."/>
            <person name="Barry K."/>
            <person name="Miller A.N."/>
            <person name="Grigoriev I.V."/>
            <person name="Debuchy R."/>
            <person name="Gladieux P."/>
            <person name="Hiltunen Thoren M."/>
            <person name="Johannesson H."/>
        </authorList>
    </citation>
    <scope>NUCLEOTIDE SEQUENCE</scope>
    <source>
        <strain evidence="7">CBS 955.72</strain>
    </source>
</reference>
<keyword evidence="6" id="KW-0472">Membrane</keyword>
<evidence type="ECO:0000256" key="5">
    <source>
        <dbReference type="ARBA" id="ARBA00023128"/>
    </source>
</evidence>
<evidence type="ECO:0000256" key="3">
    <source>
        <dbReference type="ARBA" id="ARBA00004370"/>
    </source>
</evidence>
<dbReference type="GO" id="GO:0016020">
    <property type="term" value="C:membrane"/>
    <property type="evidence" value="ECO:0007669"/>
    <property type="project" value="UniProtKB-SubCell"/>
</dbReference>